<dbReference type="PROSITE" id="PS00678">
    <property type="entry name" value="WD_REPEATS_1"/>
    <property type="match status" value="1"/>
</dbReference>
<dbReference type="InterPro" id="IPR001680">
    <property type="entry name" value="WD40_rpt"/>
</dbReference>
<comment type="caution">
    <text evidence="4">The sequence shown here is derived from an EMBL/GenBank/DDBJ whole genome shotgun (WGS) entry which is preliminary data.</text>
</comment>
<feature type="repeat" description="WD" evidence="3">
    <location>
        <begin position="9"/>
        <end position="42"/>
    </location>
</feature>
<dbReference type="PRINTS" id="PR00320">
    <property type="entry name" value="GPROTEINBRPT"/>
</dbReference>
<dbReference type="Gene3D" id="2.130.10.10">
    <property type="entry name" value="YVTN repeat-like/Quinoprotein amine dehydrogenase"/>
    <property type="match status" value="1"/>
</dbReference>
<dbReference type="InterPro" id="IPR020472">
    <property type="entry name" value="WD40_PAC1"/>
</dbReference>
<dbReference type="EMBL" id="QJNU01000273">
    <property type="protein sequence ID" value="RYP03267.1"/>
    <property type="molecule type" value="Genomic_DNA"/>
</dbReference>
<evidence type="ECO:0000256" key="1">
    <source>
        <dbReference type="ARBA" id="ARBA00022574"/>
    </source>
</evidence>
<dbReference type="AlphaFoldDB" id="A0A4Q4TD56"/>
<dbReference type="InterPro" id="IPR019775">
    <property type="entry name" value="WD40_repeat_CS"/>
</dbReference>
<protein>
    <submittedName>
        <fullName evidence="4">Uncharacterized protein</fullName>
    </submittedName>
</protein>
<dbReference type="InterPro" id="IPR015943">
    <property type="entry name" value="WD40/YVTN_repeat-like_dom_sf"/>
</dbReference>
<dbReference type="InterPro" id="IPR036322">
    <property type="entry name" value="WD40_repeat_dom_sf"/>
</dbReference>
<dbReference type="Pfam" id="PF00400">
    <property type="entry name" value="WD40"/>
    <property type="match status" value="4"/>
</dbReference>
<organism evidence="4 5">
    <name type="scientific">Monosporascus ibericus</name>
    <dbReference type="NCBI Taxonomy" id="155417"/>
    <lineage>
        <taxon>Eukaryota</taxon>
        <taxon>Fungi</taxon>
        <taxon>Dikarya</taxon>
        <taxon>Ascomycota</taxon>
        <taxon>Pezizomycotina</taxon>
        <taxon>Sordariomycetes</taxon>
        <taxon>Xylariomycetidae</taxon>
        <taxon>Xylariales</taxon>
        <taxon>Xylariales incertae sedis</taxon>
        <taxon>Monosporascus</taxon>
    </lineage>
</organism>
<evidence type="ECO:0000256" key="3">
    <source>
        <dbReference type="PROSITE-ProRule" id="PRU00221"/>
    </source>
</evidence>
<keyword evidence="2" id="KW-0677">Repeat</keyword>
<evidence type="ECO:0000313" key="4">
    <source>
        <dbReference type="EMBL" id="RYP03267.1"/>
    </source>
</evidence>
<name>A0A4Q4TD56_9PEZI</name>
<dbReference type="OrthoDB" id="256303at2759"/>
<dbReference type="PROSITE" id="PS50082">
    <property type="entry name" value="WD_REPEATS_2"/>
    <property type="match status" value="2"/>
</dbReference>
<keyword evidence="1 3" id="KW-0853">WD repeat</keyword>
<feature type="repeat" description="WD" evidence="3">
    <location>
        <begin position="94"/>
        <end position="139"/>
    </location>
</feature>
<sequence>MASNDIALPADAEDTISSVSWSPVSNHLAAASWDGKVRVYDVARNGSAVGVAMLRADGPVFDCDWAKDGTMALAGGADKKVHLLHVPTGQQATVGYHEAPIRGVRFVEVPGSNAPMIATGSWDKTVNFWDMRQPTPLAALACKERVYSMDAKARLLIVATAERHVHLVDLRSPTTFLRTTESPLRYQTRAVTVFPDGKGWGLASIEGRCAIVALDEKDSRFTFTFRCHREQPDRGVTKIWAVNDVQFHPTRPTVFTTAGSDGTFHFWDRVARSRLKGYLSAGNAITSTRFNHDGSLFAYAVGYDWSMGCARNSPEIQTKLMLHRVLPEESKAGNK</sequence>
<dbReference type="SMART" id="SM00320">
    <property type="entry name" value="WD40"/>
    <property type="match status" value="4"/>
</dbReference>
<reference evidence="4 5" key="1">
    <citation type="submission" date="2018-06" db="EMBL/GenBank/DDBJ databases">
        <title>Complete Genomes of Monosporascus.</title>
        <authorList>
            <person name="Robinson A.J."/>
            <person name="Natvig D.O."/>
        </authorList>
    </citation>
    <scope>NUCLEOTIDE SEQUENCE [LARGE SCALE GENOMIC DNA]</scope>
    <source>
        <strain evidence="4 5">CBS 110550</strain>
    </source>
</reference>
<gene>
    <name evidence="4" type="ORF">DL764_005260</name>
</gene>
<dbReference type="STRING" id="155417.A0A4Q4TD56"/>
<dbReference type="SUPFAM" id="SSF50978">
    <property type="entry name" value="WD40 repeat-like"/>
    <property type="match status" value="1"/>
</dbReference>
<dbReference type="PANTHER" id="PTHR10971">
    <property type="entry name" value="MRNA EXPORT FACTOR AND BUB3"/>
    <property type="match status" value="1"/>
</dbReference>
<proteinExistence type="predicted"/>
<accession>A0A4Q4TD56</accession>
<keyword evidence="5" id="KW-1185">Reference proteome</keyword>
<dbReference type="Proteomes" id="UP000293360">
    <property type="component" value="Unassembled WGS sequence"/>
</dbReference>
<evidence type="ECO:0000256" key="2">
    <source>
        <dbReference type="ARBA" id="ARBA00022737"/>
    </source>
</evidence>
<evidence type="ECO:0000313" key="5">
    <source>
        <dbReference type="Proteomes" id="UP000293360"/>
    </source>
</evidence>